<dbReference type="EMBL" id="MN740610">
    <property type="protein sequence ID" value="QHU35694.1"/>
    <property type="molecule type" value="Genomic_DNA"/>
</dbReference>
<dbReference type="AlphaFoldDB" id="A0A6C0M1I9"/>
<accession>A0A6C0M1I9</accession>
<organism evidence="1">
    <name type="scientific">viral metagenome</name>
    <dbReference type="NCBI Taxonomy" id="1070528"/>
    <lineage>
        <taxon>unclassified sequences</taxon>
        <taxon>metagenomes</taxon>
        <taxon>organismal metagenomes</taxon>
    </lineage>
</organism>
<proteinExistence type="predicted"/>
<reference evidence="1" key="1">
    <citation type="journal article" date="2020" name="Nature">
        <title>Giant virus diversity and host interactions through global metagenomics.</title>
        <authorList>
            <person name="Schulz F."/>
            <person name="Roux S."/>
            <person name="Paez-Espino D."/>
            <person name="Jungbluth S."/>
            <person name="Walsh D.A."/>
            <person name="Denef V.J."/>
            <person name="McMahon K.D."/>
            <person name="Konstantinidis K.T."/>
            <person name="Eloe-Fadrosh E.A."/>
            <person name="Kyrpides N.C."/>
            <person name="Woyke T."/>
        </authorList>
    </citation>
    <scope>NUCLEOTIDE SEQUENCE</scope>
    <source>
        <strain evidence="1">GVMAG-S-1029409-49</strain>
    </source>
</reference>
<sequence length="83" mass="9466">MPFVSKAQLRACYAKHNKGWNCDEWLAETKNVSCLPERKGMKPRAKCSRGKVTKSRLKTGPRGGKYYEIRQGSSVTNVYVKRT</sequence>
<name>A0A6C0M1I9_9ZZZZ</name>
<evidence type="ECO:0000313" key="1">
    <source>
        <dbReference type="EMBL" id="QHU35694.1"/>
    </source>
</evidence>
<protein>
    <submittedName>
        <fullName evidence="1">Uncharacterized protein</fullName>
    </submittedName>
</protein>